<dbReference type="EMBL" id="VYZN01000010">
    <property type="protein sequence ID" value="KAE9542411.1"/>
    <property type="molecule type" value="Genomic_DNA"/>
</dbReference>
<comment type="caution">
    <text evidence="3">The sequence shown here is derived from an EMBL/GenBank/DDBJ whole genome shotgun (WGS) entry which is preliminary data.</text>
</comment>
<organism evidence="3 4">
    <name type="scientific">Aphis glycines</name>
    <name type="common">Soybean aphid</name>
    <dbReference type="NCBI Taxonomy" id="307491"/>
    <lineage>
        <taxon>Eukaryota</taxon>
        <taxon>Metazoa</taxon>
        <taxon>Ecdysozoa</taxon>
        <taxon>Arthropoda</taxon>
        <taxon>Hexapoda</taxon>
        <taxon>Insecta</taxon>
        <taxon>Pterygota</taxon>
        <taxon>Neoptera</taxon>
        <taxon>Paraneoptera</taxon>
        <taxon>Hemiptera</taxon>
        <taxon>Sternorrhyncha</taxon>
        <taxon>Aphidomorpha</taxon>
        <taxon>Aphidoidea</taxon>
        <taxon>Aphididae</taxon>
        <taxon>Aphidini</taxon>
        <taxon>Aphis</taxon>
        <taxon>Aphis</taxon>
    </lineage>
</organism>
<dbReference type="OrthoDB" id="6630995at2759"/>
<dbReference type="AlphaFoldDB" id="A0A6G0TZX3"/>
<feature type="compositionally biased region" description="Polar residues" evidence="2">
    <location>
        <begin position="25"/>
        <end position="42"/>
    </location>
</feature>
<feature type="region of interest" description="Disordered" evidence="2">
    <location>
        <begin position="25"/>
        <end position="121"/>
    </location>
</feature>
<reference evidence="3 4" key="1">
    <citation type="submission" date="2019-08" db="EMBL/GenBank/DDBJ databases">
        <title>The genome of the soybean aphid Biotype 1, its phylome, world population structure and adaptation to the North American continent.</title>
        <authorList>
            <person name="Giordano R."/>
            <person name="Donthu R.K."/>
            <person name="Hernandez A.G."/>
            <person name="Wright C.L."/>
            <person name="Zimin A.V."/>
        </authorList>
    </citation>
    <scope>NUCLEOTIDE SEQUENCE [LARGE SCALE GENOMIC DNA]</scope>
    <source>
        <tissue evidence="3">Whole aphids</tissue>
    </source>
</reference>
<name>A0A6G0TZX3_APHGL</name>
<dbReference type="PANTHER" id="PTHR10773:SF19">
    <property type="match status" value="1"/>
</dbReference>
<gene>
    <name evidence="3" type="ORF">AGLY_003272</name>
</gene>
<evidence type="ECO:0000256" key="1">
    <source>
        <dbReference type="SAM" id="Coils"/>
    </source>
</evidence>
<accession>A0A6G0TZX3</accession>
<dbReference type="PANTHER" id="PTHR10773">
    <property type="entry name" value="DNA-DIRECTED RNA POLYMERASES I, II, AND III SUBUNIT RPABC2"/>
    <property type="match status" value="1"/>
</dbReference>
<protein>
    <submittedName>
        <fullName evidence="3">Uncharacterized protein</fullName>
    </submittedName>
</protein>
<feature type="compositionally biased region" description="Basic and acidic residues" evidence="2">
    <location>
        <begin position="80"/>
        <end position="89"/>
    </location>
</feature>
<feature type="coiled-coil region" evidence="1">
    <location>
        <begin position="391"/>
        <end position="422"/>
    </location>
</feature>
<evidence type="ECO:0000313" key="4">
    <source>
        <dbReference type="Proteomes" id="UP000475862"/>
    </source>
</evidence>
<keyword evidence="1" id="KW-0175">Coiled coil</keyword>
<evidence type="ECO:0000313" key="3">
    <source>
        <dbReference type="EMBL" id="KAE9542411.1"/>
    </source>
</evidence>
<sequence>MNSRGKLLLKLAGVSTNLPEHKNVIKQQNTFEKPIQESSVQVSSKMNVSSRLSSSSSSSGSTSDSSSSSSSSSEDFDDTFGDKTYEPIKENIILSEDTTEDDSNIDNNDHRPSVSIESSTSEVNFSGINTLGVISPLKKGKKRQRNEDKWKRNIDKKLRNKGQLYESHCASKKMRKERQMKFPCKETCKLKCSSKFNNENRKELFSGFWELGDIKRQRQFISNSMQTIQPKYRYIRQGGTRSPRNNNNAFYFILKEQKVRVCKLFFKNTLDINDRPIRTVLEKQNKIANILLEGDKRGKHGKHVKVDDKIRGGIIKHITSIPKIESHYARADTSKHFIDGSRSIADIHKDYVANCKEKNVPFGNYLLFYRIFTQEFNILFFQPKKDLCDICEAYNNAISEEKNELKNNYEEHLMEKDLSRTEKQLDKEKSNLILAVYDLQAVMPLPKGDVSIFYYRSKLNVVNFTIYDMQKNIADCYVWDESNGHRVRQFKNIKTITHKYLIKGHTQNEGDSVHSLIERQCKKQLKSGPIYTPEAFVSIIRTAKKTGEPYHVHELCYEDFYDIKSLCTQIGVNITVNTENEAVKFTNIKIMKVEKQSPSSIFYKTSYSQAELKEAIVIRRKKTVAVEL</sequence>
<keyword evidence="4" id="KW-1185">Reference proteome</keyword>
<proteinExistence type="predicted"/>
<evidence type="ECO:0000256" key="2">
    <source>
        <dbReference type="SAM" id="MobiDB-lite"/>
    </source>
</evidence>
<dbReference type="Proteomes" id="UP000475862">
    <property type="component" value="Unassembled WGS sequence"/>
</dbReference>
<feature type="compositionally biased region" description="Low complexity" evidence="2">
    <location>
        <begin position="43"/>
        <end position="73"/>
    </location>
</feature>